<organism evidence="1 2">
    <name type="scientific">Sparus aurata</name>
    <name type="common">Gilthead sea bream</name>
    <dbReference type="NCBI Taxonomy" id="8175"/>
    <lineage>
        <taxon>Eukaryota</taxon>
        <taxon>Metazoa</taxon>
        <taxon>Chordata</taxon>
        <taxon>Craniata</taxon>
        <taxon>Vertebrata</taxon>
        <taxon>Euteleostomi</taxon>
        <taxon>Actinopterygii</taxon>
        <taxon>Neopterygii</taxon>
        <taxon>Teleostei</taxon>
        <taxon>Neoteleostei</taxon>
        <taxon>Acanthomorphata</taxon>
        <taxon>Eupercaria</taxon>
        <taxon>Spariformes</taxon>
        <taxon>Sparidae</taxon>
        <taxon>Sparus</taxon>
    </lineage>
</organism>
<evidence type="ECO:0000313" key="1">
    <source>
        <dbReference type="Ensembl" id="ENSSAUP00010040110.1"/>
    </source>
</evidence>
<dbReference type="AlphaFoldDB" id="A0A671WM76"/>
<reference evidence="1" key="2">
    <citation type="submission" date="2025-08" db="UniProtKB">
        <authorList>
            <consortium name="Ensembl"/>
        </authorList>
    </citation>
    <scope>IDENTIFICATION</scope>
</reference>
<sequence>NFMWLFTHTLYVYSSSWYSPSFNENISDLCFRQYVESTIASEISRIIDLMQQRNFVNYLLKQRVKKHKSATGGEHPKRRLYNNLLMLSLQEKQRRHI</sequence>
<protein>
    <recommendedName>
        <fullName evidence="3">Gastric inhibitory polypeptide</fullName>
    </recommendedName>
</protein>
<dbReference type="GeneTree" id="ENSGT00940000177404"/>
<evidence type="ECO:0000313" key="2">
    <source>
        <dbReference type="Proteomes" id="UP000472265"/>
    </source>
</evidence>
<keyword evidence="2" id="KW-1185">Reference proteome</keyword>
<proteinExistence type="predicted"/>
<dbReference type="InParanoid" id="A0A671WM76"/>
<evidence type="ECO:0008006" key="3">
    <source>
        <dbReference type="Google" id="ProtNLM"/>
    </source>
</evidence>
<dbReference type="Proteomes" id="UP000472265">
    <property type="component" value="Chromosome 20"/>
</dbReference>
<name>A0A671WM76_SPAAU</name>
<dbReference type="Gene3D" id="6.10.250.590">
    <property type="match status" value="1"/>
</dbReference>
<reference evidence="1" key="3">
    <citation type="submission" date="2025-09" db="UniProtKB">
        <authorList>
            <consortium name="Ensembl"/>
        </authorList>
    </citation>
    <scope>IDENTIFICATION</scope>
</reference>
<dbReference type="Ensembl" id="ENSSAUT00010042266.1">
    <property type="protein sequence ID" value="ENSSAUP00010040110.1"/>
    <property type="gene ID" value="ENSSAUG00010016852.1"/>
</dbReference>
<accession>A0A671WM76</accession>
<reference evidence="1" key="1">
    <citation type="submission" date="2021-04" db="EMBL/GenBank/DDBJ databases">
        <authorList>
            <consortium name="Wellcome Sanger Institute Data Sharing"/>
        </authorList>
    </citation>
    <scope>NUCLEOTIDE SEQUENCE [LARGE SCALE GENOMIC DNA]</scope>
</reference>